<dbReference type="PROSITE" id="PS00216">
    <property type="entry name" value="SUGAR_TRANSPORT_1"/>
    <property type="match status" value="1"/>
</dbReference>
<evidence type="ECO:0000256" key="3">
    <source>
        <dbReference type="ARBA" id="ARBA00022692"/>
    </source>
</evidence>
<feature type="transmembrane region" description="Helical" evidence="6">
    <location>
        <begin position="31"/>
        <end position="50"/>
    </location>
</feature>
<dbReference type="SUPFAM" id="SSF103473">
    <property type="entry name" value="MFS general substrate transporter"/>
    <property type="match status" value="1"/>
</dbReference>
<dbReference type="STRING" id="6313.A0A0K0DIP9"/>
<dbReference type="InterPro" id="IPR036259">
    <property type="entry name" value="MFS_trans_sf"/>
</dbReference>
<organism evidence="8 9">
    <name type="scientific">Angiostrongylus cantonensis</name>
    <name type="common">Rat lungworm</name>
    <dbReference type="NCBI Taxonomy" id="6313"/>
    <lineage>
        <taxon>Eukaryota</taxon>
        <taxon>Metazoa</taxon>
        <taxon>Ecdysozoa</taxon>
        <taxon>Nematoda</taxon>
        <taxon>Chromadorea</taxon>
        <taxon>Rhabditida</taxon>
        <taxon>Rhabditina</taxon>
        <taxon>Rhabditomorpha</taxon>
        <taxon>Strongyloidea</taxon>
        <taxon>Metastrongylidae</taxon>
        <taxon>Angiostrongylus</taxon>
    </lineage>
</organism>
<dbReference type="InterPro" id="IPR005829">
    <property type="entry name" value="Sugar_transporter_CS"/>
</dbReference>
<evidence type="ECO:0000259" key="7">
    <source>
        <dbReference type="PROSITE" id="PS50850"/>
    </source>
</evidence>
<name>A0A0K0DIP9_ANGCA</name>
<reference evidence="9" key="2">
    <citation type="submission" date="2017-02" db="UniProtKB">
        <authorList>
            <consortium name="WormBaseParasite"/>
        </authorList>
    </citation>
    <scope>IDENTIFICATION</scope>
</reference>
<dbReference type="GO" id="GO:0015149">
    <property type="term" value="F:hexose transmembrane transporter activity"/>
    <property type="evidence" value="ECO:0007669"/>
    <property type="project" value="TreeGrafter"/>
</dbReference>
<evidence type="ECO:0000256" key="2">
    <source>
        <dbReference type="ARBA" id="ARBA00022448"/>
    </source>
</evidence>
<evidence type="ECO:0000256" key="6">
    <source>
        <dbReference type="SAM" id="Phobius"/>
    </source>
</evidence>
<dbReference type="Proteomes" id="UP000035642">
    <property type="component" value="Unassembled WGS sequence"/>
</dbReference>
<dbReference type="PANTHER" id="PTHR23503">
    <property type="entry name" value="SOLUTE CARRIER FAMILY 2"/>
    <property type="match status" value="1"/>
</dbReference>
<reference evidence="8" key="1">
    <citation type="submission" date="2012-09" db="EMBL/GenBank/DDBJ databases">
        <authorList>
            <person name="Martin A.A."/>
        </authorList>
    </citation>
    <scope>NUCLEOTIDE SEQUENCE</scope>
</reference>
<evidence type="ECO:0000256" key="1">
    <source>
        <dbReference type="ARBA" id="ARBA00004141"/>
    </source>
</evidence>
<dbReference type="WBParaSite" id="ACAC_0001119401-mRNA-1">
    <property type="protein sequence ID" value="ACAC_0001119401-mRNA-1"/>
    <property type="gene ID" value="ACAC_0001119401"/>
</dbReference>
<dbReference type="Pfam" id="PF00083">
    <property type="entry name" value="Sugar_tr"/>
    <property type="match status" value="2"/>
</dbReference>
<keyword evidence="5 6" id="KW-0472">Membrane</keyword>
<feature type="transmembrane region" description="Helical" evidence="6">
    <location>
        <begin position="305"/>
        <end position="328"/>
    </location>
</feature>
<protein>
    <submittedName>
        <fullName evidence="9">MFS domain-containing protein</fullName>
    </submittedName>
</protein>
<feature type="transmembrane region" description="Helical" evidence="6">
    <location>
        <begin position="57"/>
        <end position="77"/>
    </location>
</feature>
<keyword evidence="2" id="KW-0813">Transport</keyword>
<dbReference type="AlphaFoldDB" id="A0A0K0DIP9"/>
<keyword evidence="8" id="KW-1185">Reference proteome</keyword>
<sequence>MVVSIFGIGAVVGGLLSSMLADKAGRRGGLFYTNIIAFFAAALMGLAKTLDVYPMMLFGRFFIGINVGLAVMVPMYLTEIAPTNLRGTFGSFHQLFITFSILVSQVFGLPQFFGTADRWPYIFVFVAVPALLQVIALPMIPESPKFTLCIRGEVERAIQDLELLRGTGNAWLEVQQMREEAIRTTNDIPSMLDMFRGSLLWPSTLTVVMMIAQQLTGNWYLLVGDIVVDHPRFGRRVLLVVGVVGMMISSIFLVVFISLSKTGVVWASYFAAVSVVLFVMFFAAGPGSIPWFFPSEIVFTNARANACALTAVANWVTNFFVSSTFVIVHVS</sequence>
<evidence type="ECO:0000313" key="9">
    <source>
        <dbReference type="WBParaSite" id="ACAC_0001119401-mRNA-1"/>
    </source>
</evidence>
<keyword evidence="3 6" id="KW-0812">Transmembrane</keyword>
<feature type="transmembrane region" description="Helical" evidence="6">
    <location>
        <begin position="233"/>
        <end position="257"/>
    </location>
</feature>
<evidence type="ECO:0000256" key="5">
    <source>
        <dbReference type="ARBA" id="ARBA00023136"/>
    </source>
</evidence>
<proteinExistence type="predicted"/>
<dbReference type="InterPro" id="IPR045263">
    <property type="entry name" value="GLUT"/>
</dbReference>
<feature type="domain" description="Major facilitator superfamily (MFS) profile" evidence="7">
    <location>
        <begin position="1"/>
        <end position="331"/>
    </location>
</feature>
<dbReference type="PANTHER" id="PTHR23503:SF8">
    <property type="entry name" value="FACILITATED GLUCOSE TRANSPORTER PROTEIN 1"/>
    <property type="match status" value="1"/>
</dbReference>
<dbReference type="PRINTS" id="PR00171">
    <property type="entry name" value="SUGRTRNSPORT"/>
</dbReference>
<feature type="transmembrane region" description="Helical" evidence="6">
    <location>
        <begin position="89"/>
        <end position="109"/>
    </location>
</feature>
<dbReference type="PROSITE" id="PS50850">
    <property type="entry name" value="MFS"/>
    <property type="match status" value="1"/>
</dbReference>
<evidence type="ECO:0000256" key="4">
    <source>
        <dbReference type="ARBA" id="ARBA00022989"/>
    </source>
</evidence>
<feature type="transmembrane region" description="Helical" evidence="6">
    <location>
        <begin position="269"/>
        <end position="293"/>
    </location>
</feature>
<dbReference type="InterPro" id="IPR020846">
    <property type="entry name" value="MFS_dom"/>
</dbReference>
<evidence type="ECO:0000313" key="8">
    <source>
        <dbReference type="Proteomes" id="UP000035642"/>
    </source>
</evidence>
<feature type="transmembrane region" description="Helical" evidence="6">
    <location>
        <begin position="121"/>
        <end position="140"/>
    </location>
</feature>
<dbReference type="InterPro" id="IPR003663">
    <property type="entry name" value="Sugar/inositol_transpt"/>
</dbReference>
<comment type="subcellular location">
    <subcellularLocation>
        <location evidence="1">Membrane</location>
        <topology evidence="1">Multi-pass membrane protein</topology>
    </subcellularLocation>
</comment>
<dbReference type="Gene3D" id="1.20.1250.20">
    <property type="entry name" value="MFS general substrate transporter like domains"/>
    <property type="match status" value="2"/>
</dbReference>
<keyword evidence="4 6" id="KW-1133">Transmembrane helix</keyword>
<accession>A0A0K0DIP9</accession>
<feature type="transmembrane region" description="Helical" evidence="6">
    <location>
        <begin position="199"/>
        <end position="221"/>
    </location>
</feature>
<dbReference type="InterPro" id="IPR005828">
    <property type="entry name" value="MFS_sugar_transport-like"/>
</dbReference>
<dbReference type="GO" id="GO:0016020">
    <property type="term" value="C:membrane"/>
    <property type="evidence" value="ECO:0007669"/>
    <property type="project" value="UniProtKB-SubCell"/>
</dbReference>